<dbReference type="EMBL" id="CP063073">
    <property type="protein sequence ID" value="QOQ77032.1"/>
    <property type="molecule type" value="Genomic_DNA"/>
</dbReference>
<evidence type="ECO:0000313" key="2">
    <source>
        <dbReference type="EMBL" id="QOQ77032.1"/>
    </source>
</evidence>
<organism evidence="2 3">
    <name type="scientific">Pseudomonas poae</name>
    <dbReference type="NCBI Taxonomy" id="200451"/>
    <lineage>
        <taxon>Bacteria</taxon>
        <taxon>Pseudomonadati</taxon>
        <taxon>Pseudomonadota</taxon>
        <taxon>Gammaproteobacteria</taxon>
        <taxon>Pseudomonadales</taxon>
        <taxon>Pseudomonadaceae</taxon>
        <taxon>Pseudomonas</taxon>
    </lineage>
</organism>
<dbReference type="AlphaFoldDB" id="A0A7M1KLL6"/>
<sequence>MDRTNRAIIDSFVERDVDFYIPQAFNPGTLAGEVPGYRGLLTRAASRSQSTIFNIELWLEPAIGQLIDVQIVPLVNLDTLPPPPEPDKDPEEEEEEDDPSVTPAPPLTEDQKKAAAENYYFDTNGSRFRRQVSSLTDPIQVDIPQGFRPPGLYLIRYKVWELGAKSFNISVPQLLIVDETSPYDQPRISPPRPRLPLELPAGATLDEAFFRTQPNNMAFFPIDYSEAQGYAPGDKLAAYFGSSEEPYAIGTDTLQEFDASRGPGIYLPWDVVQAETGGVYTLTYRLYDAGLNPSERSLSLNLNSLAQAPVPTEFRAPLVALAVPGDGLIDRADVVTQRGTTMEILNIPNALATDIIDLQLISTSFTPPITLSRPTPVGTGRFITFDSDAMDTLYGGRAVGKNRVPIVASYVLRRGTNTYPAVALETPFDLDLSVPGPNPTGPGPVNTNLPLAIVRPVRPASDTAPITDNHLEARDAGRGAIARIPYWTGAVLPADSLPWTYTLHFAGKHYPRTVTTLSASGYEEIPISFNDIKAAGGPSQIAYYTITSAASGNPQDSGPTIVKIDSVIMQMDPPEVLRASGTPATLTCDSLSPPSTGRLSVHISGSEYLAANQTVSVRYQGFANGVSVVDISKNFVVPNDVAARNGWDVVFDESSVALFNPLTPNRGSTATGSATVTVSTVYQGQTVPSRPTTYRVRGYKGATSRINYCEGLAMPAAPTTP</sequence>
<dbReference type="Proteomes" id="UP000594923">
    <property type="component" value="Chromosome"/>
</dbReference>
<gene>
    <name evidence="2" type="ORF">IMF22_08340</name>
</gene>
<proteinExistence type="predicted"/>
<feature type="region of interest" description="Disordered" evidence="1">
    <location>
        <begin position="78"/>
        <end position="111"/>
    </location>
</feature>
<reference evidence="2 3" key="1">
    <citation type="submission" date="2020-10" db="EMBL/GenBank/DDBJ databases">
        <title>High quality whole genome sequence of Pseudomonas poae PMA22.</title>
        <authorList>
            <person name="Hernandez J.G."/>
            <person name="Rodriguez P."/>
            <person name="Cuevas C."/>
            <person name="de la Calle F."/>
            <person name="Galan B."/>
            <person name="Garcia J.L."/>
        </authorList>
    </citation>
    <scope>NUCLEOTIDE SEQUENCE [LARGE SCALE GENOMIC DNA]</scope>
    <source>
        <strain evidence="2 3">PMA22</strain>
    </source>
</reference>
<evidence type="ECO:0000256" key="1">
    <source>
        <dbReference type="SAM" id="MobiDB-lite"/>
    </source>
</evidence>
<name>A0A7M1KLL6_9PSED</name>
<accession>A0A7M1KLL6</accession>
<protein>
    <submittedName>
        <fullName evidence="2">Uncharacterized protein</fullName>
    </submittedName>
</protein>
<evidence type="ECO:0000313" key="3">
    <source>
        <dbReference type="Proteomes" id="UP000594923"/>
    </source>
</evidence>
<feature type="compositionally biased region" description="Acidic residues" evidence="1">
    <location>
        <begin position="88"/>
        <end position="99"/>
    </location>
</feature>
<dbReference type="RefSeq" id="WP_197627894.1">
    <property type="nucleotide sequence ID" value="NZ_CP063073.1"/>
</dbReference>